<evidence type="ECO:0000256" key="3">
    <source>
        <dbReference type="ARBA" id="ARBA00022475"/>
    </source>
</evidence>
<reference evidence="8 9" key="1">
    <citation type="submission" date="2019-09" db="EMBL/GenBank/DDBJ databases">
        <title>NBRP : Genome information of microbial organism related human and environment.</title>
        <authorList>
            <person name="Hattori M."/>
            <person name="Oshima K."/>
            <person name="Inaba H."/>
            <person name="Suda W."/>
            <person name="Sakamoto M."/>
            <person name="Iino T."/>
            <person name="Kitahara M."/>
            <person name="Oshida Y."/>
            <person name="Iida T."/>
            <person name="Kudo T."/>
            <person name="Itoh T."/>
            <person name="Ohkuma M."/>
        </authorList>
    </citation>
    <scope>NUCLEOTIDE SEQUENCE [LARGE SCALE GENOMIC DNA]</scope>
    <source>
        <strain evidence="8 9">Q-1</strain>
    </source>
</reference>
<feature type="transmembrane region" description="Helical" evidence="7">
    <location>
        <begin position="210"/>
        <end position="231"/>
    </location>
</feature>
<comment type="caution">
    <text evidence="8">The sequence shown here is derived from an EMBL/GenBank/DDBJ whole genome shotgun (WGS) entry which is preliminary data.</text>
</comment>
<feature type="transmembrane region" description="Helical" evidence="7">
    <location>
        <begin position="331"/>
        <end position="354"/>
    </location>
</feature>
<dbReference type="RefSeq" id="WP_313981759.1">
    <property type="nucleotide sequence ID" value="NZ_BKCN01000014.1"/>
</dbReference>
<sequence>MLAINWLFAAILFFGRGAIGDFYGNAAIEDVIAILSLNFLLNPFGTIGIALLMRERRFGGLTIINVASGAASAITSVALAFYGLGPMALALGAVVMKLGLIIGILIYKPRHLSFRPRFRGLREIAGFGSWALAANLIQSAGNQSPELIIGRSLGFDAAGLFDRGMTITRLVNQQIAGSLSTVLTPFFAQERRDKIDLKARFLERLQITSGLMWPLMMIMAASSSSLILFLFGPQWTAAGPVAGILAMSSTLHMPFSIGRQLILAHGRMRQIFFIETQMQITRVIAVIVAAPFGLLAITAALILPALVFVILAMRDVMAILDLRMGALVRTLLPSLLLSLWVGSVMGGLVMLYGYAPPGSSLLNLILFGGIGLAAWLLGLWQCRHPLRHEIKNLFQSMGRRLGRKNPKK</sequence>
<keyword evidence="9" id="KW-1185">Reference proteome</keyword>
<feature type="transmembrane region" description="Helical" evidence="7">
    <location>
        <begin position="283"/>
        <end position="311"/>
    </location>
</feature>
<keyword evidence="8" id="KW-0762">Sugar transport</keyword>
<gene>
    <name evidence="8" type="ORF">JCM17846_25270</name>
</gene>
<dbReference type="InterPro" id="IPR050833">
    <property type="entry name" value="Poly_Biosynth_Transport"/>
</dbReference>
<evidence type="ECO:0000256" key="7">
    <source>
        <dbReference type="SAM" id="Phobius"/>
    </source>
</evidence>
<keyword evidence="6 7" id="KW-0472">Membrane</keyword>
<feature type="transmembrane region" description="Helical" evidence="7">
    <location>
        <begin position="361"/>
        <end position="380"/>
    </location>
</feature>
<dbReference type="EMBL" id="BKCN01000014">
    <property type="protein sequence ID" value="GER04845.1"/>
    <property type="molecule type" value="Genomic_DNA"/>
</dbReference>
<evidence type="ECO:0000313" key="8">
    <source>
        <dbReference type="EMBL" id="GER04845.1"/>
    </source>
</evidence>
<dbReference type="PANTHER" id="PTHR30250">
    <property type="entry name" value="PST FAMILY PREDICTED COLANIC ACID TRANSPORTER"/>
    <property type="match status" value="1"/>
</dbReference>
<feature type="transmembrane region" description="Helical" evidence="7">
    <location>
        <begin position="237"/>
        <end position="262"/>
    </location>
</feature>
<keyword evidence="4 7" id="KW-0812">Transmembrane</keyword>
<proteinExistence type="inferred from homology"/>
<evidence type="ECO:0000256" key="1">
    <source>
        <dbReference type="ARBA" id="ARBA00004651"/>
    </source>
</evidence>
<evidence type="ECO:0000256" key="4">
    <source>
        <dbReference type="ARBA" id="ARBA00022692"/>
    </source>
</evidence>
<evidence type="ECO:0000256" key="5">
    <source>
        <dbReference type="ARBA" id="ARBA00022989"/>
    </source>
</evidence>
<keyword evidence="8" id="KW-0813">Transport</keyword>
<feature type="transmembrane region" description="Helical" evidence="7">
    <location>
        <begin position="33"/>
        <end position="53"/>
    </location>
</feature>
<comment type="similarity">
    <text evidence="2">Belongs to the polysaccharide synthase family.</text>
</comment>
<comment type="subcellular location">
    <subcellularLocation>
        <location evidence="1">Cell membrane</location>
        <topology evidence="1">Multi-pass membrane protein</topology>
    </subcellularLocation>
</comment>
<organism evidence="8 9">
    <name type="scientific">Iodidimonas nitroreducens</name>
    <dbReference type="NCBI Taxonomy" id="1236968"/>
    <lineage>
        <taxon>Bacteria</taxon>
        <taxon>Pseudomonadati</taxon>
        <taxon>Pseudomonadota</taxon>
        <taxon>Alphaproteobacteria</taxon>
        <taxon>Iodidimonadales</taxon>
        <taxon>Iodidimonadaceae</taxon>
        <taxon>Iodidimonas</taxon>
    </lineage>
</organism>
<keyword evidence="3" id="KW-1003">Cell membrane</keyword>
<protein>
    <submittedName>
        <fullName evidence="8">Sugar transporter</fullName>
    </submittedName>
</protein>
<keyword evidence="5 7" id="KW-1133">Transmembrane helix</keyword>
<evidence type="ECO:0000256" key="2">
    <source>
        <dbReference type="ARBA" id="ARBA00007430"/>
    </source>
</evidence>
<accession>A0A5A7NB19</accession>
<evidence type="ECO:0000313" key="9">
    <source>
        <dbReference type="Proteomes" id="UP000324996"/>
    </source>
</evidence>
<dbReference type="Proteomes" id="UP000324996">
    <property type="component" value="Unassembled WGS sequence"/>
</dbReference>
<dbReference type="PANTHER" id="PTHR30250:SF10">
    <property type="entry name" value="LIPOPOLYSACCHARIDE BIOSYNTHESIS PROTEIN WZXC"/>
    <property type="match status" value="1"/>
</dbReference>
<dbReference type="Pfam" id="PF13440">
    <property type="entry name" value="Polysacc_synt_3"/>
    <property type="match status" value="1"/>
</dbReference>
<dbReference type="GO" id="GO:0005886">
    <property type="term" value="C:plasma membrane"/>
    <property type="evidence" value="ECO:0007669"/>
    <property type="project" value="UniProtKB-SubCell"/>
</dbReference>
<feature type="transmembrane region" description="Helical" evidence="7">
    <location>
        <begin position="60"/>
        <end position="82"/>
    </location>
</feature>
<evidence type="ECO:0000256" key="6">
    <source>
        <dbReference type="ARBA" id="ARBA00023136"/>
    </source>
</evidence>
<feature type="transmembrane region" description="Helical" evidence="7">
    <location>
        <begin position="88"/>
        <end position="107"/>
    </location>
</feature>
<name>A0A5A7NB19_9PROT</name>
<dbReference type="AlphaFoldDB" id="A0A5A7NB19"/>